<dbReference type="PANTHER" id="PTHR40761">
    <property type="entry name" value="CONSERVED INTEGRAL MEMBRANE ALANINE VALINE AND LEUCINE RICH PROTEIN-RELATED"/>
    <property type="match status" value="1"/>
</dbReference>
<accession>A0A5D0TYN7</accession>
<feature type="transmembrane region" description="Helical" evidence="2">
    <location>
        <begin position="166"/>
        <end position="185"/>
    </location>
</feature>
<feature type="transmembrane region" description="Helical" evidence="2">
    <location>
        <begin position="6"/>
        <end position="25"/>
    </location>
</feature>
<dbReference type="AlphaFoldDB" id="A0A5D0TYN7"/>
<feature type="transmembrane region" description="Helical" evidence="2">
    <location>
        <begin position="103"/>
        <end position="121"/>
    </location>
</feature>
<evidence type="ECO:0000256" key="1">
    <source>
        <dbReference type="SAM" id="MobiDB-lite"/>
    </source>
</evidence>
<dbReference type="Gene3D" id="1.10.3730.20">
    <property type="match status" value="1"/>
</dbReference>
<gene>
    <name evidence="3" type="ORF">FXF65_31745</name>
</gene>
<proteinExistence type="predicted"/>
<protein>
    <submittedName>
        <fullName evidence="3">Uncharacterized protein</fullName>
    </submittedName>
</protein>
<dbReference type="PANTHER" id="PTHR40761:SF1">
    <property type="entry name" value="CONSERVED INTEGRAL MEMBRANE ALANINE VALINE AND LEUCINE RICH PROTEIN-RELATED"/>
    <property type="match status" value="1"/>
</dbReference>
<dbReference type="OrthoDB" id="3469424at2"/>
<feature type="region of interest" description="Disordered" evidence="1">
    <location>
        <begin position="283"/>
        <end position="373"/>
    </location>
</feature>
<keyword evidence="4" id="KW-1185">Reference proteome</keyword>
<dbReference type="EMBL" id="VSFF01000012">
    <property type="protein sequence ID" value="TYC10465.1"/>
    <property type="molecule type" value="Genomic_DNA"/>
</dbReference>
<dbReference type="Proteomes" id="UP000322634">
    <property type="component" value="Unassembled WGS sequence"/>
</dbReference>
<comment type="caution">
    <text evidence="3">The sequence shown here is derived from an EMBL/GenBank/DDBJ whole genome shotgun (WGS) entry which is preliminary data.</text>
</comment>
<keyword evidence="2" id="KW-0472">Membrane</keyword>
<keyword evidence="2" id="KW-1133">Transmembrane helix</keyword>
<reference evidence="3 4" key="1">
    <citation type="submission" date="2019-08" db="EMBL/GenBank/DDBJ databases">
        <title>Actinomadura sp. nov. CYP1-5 isolated from mountain soil.</title>
        <authorList>
            <person name="Songsumanus A."/>
            <person name="Kuncharoen N."/>
            <person name="Kudo T."/>
            <person name="Yuki M."/>
            <person name="Igarashi Y."/>
            <person name="Tanasupawat S."/>
        </authorList>
    </citation>
    <scope>NUCLEOTIDE SEQUENCE [LARGE SCALE GENOMIC DNA]</scope>
    <source>
        <strain evidence="3 4">GKU157</strain>
    </source>
</reference>
<sequence>MNGIAAAFSATGLYYLGFAVFKLAADRMAPLRGNRVPHMAWTILTNWIFLIALAFVLGGLGLQILALGGLPLSTAVPIFMSGAVPLLLIALVFFGERLTAREWLSVVLIGGAILLLTASLSGDEPIRSAAAPLWKIAVVVAPAVLVPVLILVLGDHRPDGRHARPVTGIAYGLGSGFPVGTAELAIKGWSDDPHATSVRIAATPWPYLTVVAAAIGFGIMVMAFQRCRVSVVATVMTVSAKTYLLTMGTFMYAEPWPQDAAHSAMRLGALVLGAVAVAQFPRHRPIADEPRGEASDGTRPERDPFGGDLAAVPSVLGLAREAADERDGRPPLPQPRRPLGQGPYDRAEPPRRPVQPRSATETGSDGRWRGFSG</sequence>
<dbReference type="SUPFAM" id="SSF103481">
    <property type="entry name" value="Multidrug resistance efflux transporter EmrE"/>
    <property type="match status" value="1"/>
</dbReference>
<feature type="compositionally biased region" description="Basic and acidic residues" evidence="1">
    <location>
        <begin position="364"/>
        <end position="373"/>
    </location>
</feature>
<feature type="transmembrane region" description="Helical" evidence="2">
    <location>
        <begin position="46"/>
        <end position="68"/>
    </location>
</feature>
<feature type="transmembrane region" description="Helical" evidence="2">
    <location>
        <begin position="231"/>
        <end position="252"/>
    </location>
</feature>
<evidence type="ECO:0000313" key="4">
    <source>
        <dbReference type="Proteomes" id="UP000322634"/>
    </source>
</evidence>
<feature type="transmembrane region" description="Helical" evidence="2">
    <location>
        <begin position="205"/>
        <end position="224"/>
    </location>
</feature>
<feature type="compositionally biased region" description="Basic and acidic residues" evidence="1">
    <location>
        <begin position="285"/>
        <end position="305"/>
    </location>
</feature>
<feature type="transmembrane region" description="Helical" evidence="2">
    <location>
        <begin position="74"/>
        <end position="94"/>
    </location>
</feature>
<organism evidence="3 4">
    <name type="scientific">Actinomadura syzygii</name>
    <dbReference type="NCBI Taxonomy" id="1427538"/>
    <lineage>
        <taxon>Bacteria</taxon>
        <taxon>Bacillati</taxon>
        <taxon>Actinomycetota</taxon>
        <taxon>Actinomycetes</taxon>
        <taxon>Streptosporangiales</taxon>
        <taxon>Thermomonosporaceae</taxon>
        <taxon>Actinomadura</taxon>
    </lineage>
</organism>
<evidence type="ECO:0000256" key="2">
    <source>
        <dbReference type="SAM" id="Phobius"/>
    </source>
</evidence>
<dbReference type="InterPro" id="IPR037185">
    <property type="entry name" value="EmrE-like"/>
</dbReference>
<feature type="transmembrane region" description="Helical" evidence="2">
    <location>
        <begin position="133"/>
        <end position="154"/>
    </location>
</feature>
<dbReference type="RefSeq" id="WP_148353718.1">
    <property type="nucleotide sequence ID" value="NZ_VSFF01000012.1"/>
</dbReference>
<evidence type="ECO:0000313" key="3">
    <source>
        <dbReference type="EMBL" id="TYC10465.1"/>
    </source>
</evidence>
<keyword evidence="2" id="KW-0812">Transmembrane</keyword>
<name>A0A5D0TYN7_9ACTN</name>
<feature type="transmembrane region" description="Helical" evidence="2">
    <location>
        <begin position="264"/>
        <end position="281"/>
    </location>
</feature>